<reference evidence="2" key="1">
    <citation type="submission" date="2016-10" db="EMBL/GenBank/DDBJ databases">
        <authorList>
            <person name="Varghese N."/>
            <person name="Submissions S."/>
        </authorList>
    </citation>
    <scope>NUCLEOTIDE SEQUENCE [LARGE SCALE GENOMIC DNA]</scope>
    <source>
        <strain evidence="2">Ah-143</strain>
    </source>
</reference>
<gene>
    <name evidence="1" type="ORF">SAMN05192562_104347</name>
</gene>
<dbReference type="AlphaFoldDB" id="A0A1I7D335"/>
<evidence type="ECO:0000313" key="2">
    <source>
        <dbReference type="Proteomes" id="UP000199187"/>
    </source>
</evidence>
<proteinExistence type="predicted"/>
<dbReference type="RefSeq" id="WP_139234426.1">
    <property type="nucleotide sequence ID" value="NZ_CP045300.1"/>
</dbReference>
<sequence>MTSLSLQCCDDISTKPSSMQELGELFIDALPEHISMLKISGRWITGDIRRSPVLAHIDHIKEIQRMMYEVLCHEIKQEAQVYAEDAFLAFLKKENVDPVILNFFNSWNEMHKTTSLVSGKIIMRFSADALYISHEDQTIYHNVLVH</sequence>
<keyword evidence="2" id="KW-1185">Reference proteome</keyword>
<organism evidence="1 2">
    <name type="scientific">Kosakonia arachidis</name>
    <dbReference type="NCBI Taxonomy" id="551989"/>
    <lineage>
        <taxon>Bacteria</taxon>
        <taxon>Pseudomonadati</taxon>
        <taxon>Pseudomonadota</taxon>
        <taxon>Gammaproteobacteria</taxon>
        <taxon>Enterobacterales</taxon>
        <taxon>Enterobacteriaceae</taxon>
        <taxon>Kosakonia</taxon>
    </lineage>
</organism>
<dbReference type="Proteomes" id="UP000199187">
    <property type="component" value="Unassembled WGS sequence"/>
</dbReference>
<dbReference type="EMBL" id="FPAU01000004">
    <property type="protein sequence ID" value="SFU06024.1"/>
    <property type="molecule type" value="Genomic_DNA"/>
</dbReference>
<evidence type="ECO:0000313" key="1">
    <source>
        <dbReference type="EMBL" id="SFU06024.1"/>
    </source>
</evidence>
<accession>A0A1I7D335</accession>
<protein>
    <submittedName>
        <fullName evidence="1">Uncharacterized protein</fullName>
    </submittedName>
</protein>
<dbReference type="OrthoDB" id="6835496at2"/>
<name>A0A1I7D335_9ENTR</name>